<gene>
    <name evidence="2" type="ORF">Nans01_24130</name>
</gene>
<proteinExistence type="predicted"/>
<feature type="transmembrane region" description="Helical" evidence="1">
    <location>
        <begin position="21"/>
        <end position="43"/>
    </location>
</feature>
<sequence>MLRFYEGRALFASTGLPVDRGALRGLGSGVGVAVVFVAAWVSIGLASGTVHFAGFHPGGPVEVAFVILFGVLSPLRRIVMIGVEEQLYRGWMLQAVGHRWGKRSVLVGHGERLPRTKAINRL</sequence>
<accession>A0A9W6UIU5</accession>
<evidence type="ECO:0000256" key="1">
    <source>
        <dbReference type="SAM" id="Phobius"/>
    </source>
</evidence>
<dbReference type="Proteomes" id="UP001165092">
    <property type="component" value="Unassembled WGS sequence"/>
</dbReference>
<organism evidence="2 3">
    <name type="scientific">Nocardiopsis ansamitocini</name>
    <dbReference type="NCBI Taxonomy" id="1670832"/>
    <lineage>
        <taxon>Bacteria</taxon>
        <taxon>Bacillati</taxon>
        <taxon>Actinomycetota</taxon>
        <taxon>Actinomycetes</taxon>
        <taxon>Streptosporangiales</taxon>
        <taxon>Nocardiopsidaceae</taxon>
        <taxon>Nocardiopsis</taxon>
    </lineage>
</organism>
<evidence type="ECO:0000313" key="2">
    <source>
        <dbReference type="EMBL" id="GLU48062.1"/>
    </source>
</evidence>
<keyword evidence="3" id="KW-1185">Reference proteome</keyword>
<keyword evidence="1" id="KW-0812">Transmembrane</keyword>
<feature type="transmembrane region" description="Helical" evidence="1">
    <location>
        <begin position="63"/>
        <end position="83"/>
    </location>
</feature>
<keyword evidence="1" id="KW-0472">Membrane</keyword>
<name>A0A9W6UIU5_9ACTN</name>
<dbReference type="EMBL" id="BSQG01000003">
    <property type="protein sequence ID" value="GLU48062.1"/>
    <property type="molecule type" value="Genomic_DNA"/>
</dbReference>
<reference evidence="2" key="1">
    <citation type="submission" date="2023-02" db="EMBL/GenBank/DDBJ databases">
        <title>Nocardiopsis ansamitocini NBRC 112285.</title>
        <authorList>
            <person name="Ichikawa N."/>
            <person name="Sato H."/>
            <person name="Tonouchi N."/>
        </authorList>
    </citation>
    <scope>NUCLEOTIDE SEQUENCE</scope>
    <source>
        <strain evidence="2">NBRC 112285</strain>
    </source>
</reference>
<keyword evidence="1" id="KW-1133">Transmembrane helix</keyword>
<dbReference type="AlphaFoldDB" id="A0A9W6UIU5"/>
<comment type="caution">
    <text evidence="2">The sequence shown here is derived from an EMBL/GenBank/DDBJ whole genome shotgun (WGS) entry which is preliminary data.</text>
</comment>
<evidence type="ECO:0000313" key="3">
    <source>
        <dbReference type="Proteomes" id="UP001165092"/>
    </source>
</evidence>
<protein>
    <submittedName>
        <fullName evidence="2">Uncharacterized protein</fullName>
    </submittedName>
</protein>